<reference evidence="2 3" key="1">
    <citation type="submission" date="2019-04" db="EMBL/GenBank/DDBJ databases">
        <authorList>
            <person name="Van Vliet M D."/>
        </authorList>
    </citation>
    <scope>NUCLEOTIDE SEQUENCE [LARGE SCALE GENOMIC DNA]</scope>
    <source>
        <strain evidence="2 3">F1</strain>
    </source>
</reference>
<dbReference type="SUPFAM" id="SSF141000">
    <property type="entry name" value="Glu-tRNAGln amidotransferase C subunit"/>
    <property type="match status" value="1"/>
</dbReference>
<organism evidence="2 3">
    <name type="scientific">Pontiella desulfatans</name>
    <dbReference type="NCBI Taxonomy" id="2750659"/>
    <lineage>
        <taxon>Bacteria</taxon>
        <taxon>Pseudomonadati</taxon>
        <taxon>Kiritimatiellota</taxon>
        <taxon>Kiritimatiellia</taxon>
        <taxon>Kiritimatiellales</taxon>
        <taxon>Pontiellaceae</taxon>
        <taxon>Pontiella</taxon>
    </lineage>
</organism>
<name>A0A6C2U401_PONDE</name>
<comment type="similarity">
    <text evidence="1">Belongs to the GatC family.</text>
</comment>
<dbReference type="PANTHER" id="PTHR15004">
    <property type="entry name" value="GLUTAMYL-TRNA(GLN) AMIDOTRANSFERASE SUBUNIT C, MITOCHONDRIAL"/>
    <property type="match status" value="1"/>
</dbReference>
<dbReference type="HAMAP" id="MF_00122">
    <property type="entry name" value="GatC"/>
    <property type="match status" value="1"/>
</dbReference>
<sequence length="98" mass="10793">MSESNEGMDVGYVAKLACIDLTDEEKTLFQGQLDQVLHYVEQLNELDVSGVEPTAHAIPVFNVLRKDVPGTSLDHEDVMANFPSATDGHVRVPKIIDQ</sequence>
<dbReference type="GO" id="GO:0070681">
    <property type="term" value="P:glutaminyl-tRNAGln biosynthesis via transamidation"/>
    <property type="evidence" value="ECO:0007669"/>
    <property type="project" value="TreeGrafter"/>
</dbReference>
<dbReference type="RefSeq" id="WP_136080081.1">
    <property type="nucleotide sequence ID" value="NZ_CAAHFG010000001.1"/>
</dbReference>
<keyword evidence="1" id="KW-0648">Protein biosynthesis</keyword>
<comment type="catalytic activity">
    <reaction evidence="1">
        <text>L-glutamyl-tRNA(Gln) + L-glutamine + ATP + H2O = L-glutaminyl-tRNA(Gln) + L-glutamate + ADP + phosphate + H(+)</text>
        <dbReference type="Rhea" id="RHEA:17521"/>
        <dbReference type="Rhea" id="RHEA-COMP:9681"/>
        <dbReference type="Rhea" id="RHEA-COMP:9684"/>
        <dbReference type="ChEBI" id="CHEBI:15377"/>
        <dbReference type="ChEBI" id="CHEBI:15378"/>
        <dbReference type="ChEBI" id="CHEBI:29985"/>
        <dbReference type="ChEBI" id="CHEBI:30616"/>
        <dbReference type="ChEBI" id="CHEBI:43474"/>
        <dbReference type="ChEBI" id="CHEBI:58359"/>
        <dbReference type="ChEBI" id="CHEBI:78520"/>
        <dbReference type="ChEBI" id="CHEBI:78521"/>
        <dbReference type="ChEBI" id="CHEBI:456216"/>
    </reaction>
</comment>
<dbReference type="Proteomes" id="UP000366872">
    <property type="component" value="Unassembled WGS sequence"/>
</dbReference>
<dbReference type="GO" id="GO:0006412">
    <property type="term" value="P:translation"/>
    <property type="evidence" value="ECO:0007669"/>
    <property type="project" value="UniProtKB-UniRule"/>
</dbReference>
<keyword evidence="1" id="KW-0547">Nucleotide-binding</keyword>
<dbReference type="GO" id="GO:0006450">
    <property type="term" value="P:regulation of translational fidelity"/>
    <property type="evidence" value="ECO:0007669"/>
    <property type="project" value="InterPro"/>
</dbReference>
<proteinExistence type="inferred from homology"/>
<evidence type="ECO:0000256" key="1">
    <source>
        <dbReference type="HAMAP-Rule" id="MF_00122"/>
    </source>
</evidence>
<dbReference type="AlphaFoldDB" id="A0A6C2U401"/>
<dbReference type="NCBIfam" id="TIGR00135">
    <property type="entry name" value="gatC"/>
    <property type="match status" value="1"/>
</dbReference>
<keyword evidence="1" id="KW-0067">ATP-binding</keyword>
<dbReference type="GO" id="GO:0050567">
    <property type="term" value="F:glutaminyl-tRNA synthase (glutamine-hydrolyzing) activity"/>
    <property type="evidence" value="ECO:0007669"/>
    <property type="project" value="UniProtKB-UniRule"/>
</dbReference>
<evidence type="ECO:0000313" key="2">
    <source>
        <dbReference type="EMBL" id="VGO14615.1"/>
    </source>
</evidence>
<keyword evidence="2" id="KW-0808">Transferase</keyword>
<dbReference type="GO" id="GO:0005524">
    <property type="term" value="F:ATP binding"/>
    <property type="evidence" value="ECO:0007669"/>
    <property type="project" value="UniProtKB-KW"/>
</dbReference>
<dbReference type="InterPro" id="IPR003837">
    <property type="entry name" value="GatC"/>
</dbReference>
<comment type="catalytic activity">
    <reaction evidence="1">
        <text>L-aspartyl-tRNA(Asn) + L-glutamine + ATP + H2O = L-asparaginyl-tRNA(Asn) + L-glutamate + ADP + phosphate + 2 H(+)</text>
        <dbReference type="Rhea" id="RHEA:14513"/>
        <dbReference type="Rhea" id="RHEA-COMP:9674"/>
        <dbReference type="Rhea" id="RHEA-COMP:9677"/>
        <dbReference type="ChEBI" id="CHEBI:15377"/>
        <dbReference type="ChEBI" id="CHEBI:15378"/>
        <dbReference type="ChEBI" id="CHEBI:29985"/>
        <dbReference type="ChEBI" id="CHEBI:30616"/>
        <dbReference type="ChEBI" id="CHEBI:43474"/>
        <dbReference type="ChEBI" id="CHEBI:58359"/>
        <dbReference type="ChEBI" id="CHEBI:78515"/>
        <dbReference type="ChEBI" id="CHEBI:78516"/>
        <dbReference type="ChEBI" id="CHEBI:456216"/>
    </reaction>
</comment>
<dbReference type="EMBL" id="CAAHFG010000001">
    <property type="protein sequence ID" value="VGO14615.1"/>
    <property type="molecule type" value="Genomic_DNA"/>
</dbReference>
<accession>A0A6C2U401</accession>
<comment type="subunit">
    <text evidence="1">Heterotrimer of A, B and C subunits.</text>
</comment>
<dbReference type="Pfam" id="PF02686">
    <property type="entry name" value="GatC"/>
    <property type="match status" value="1"/>
</dbReference>
<dbReference type="GO" id="GO:0016740">
    <property type="term" value="F:transferase activity"/>
    <property type="evidence" value="ECO:0007669"/>
    <property type="project" value="UniProtKB-KW"/>
</dbReference>
<dbReference type="EC" id="6.3.5.-" evidence="1"/>
<dbReference type="InterPro" id="IPR036113">
    <property type="entry name" value="Asp/Glu-ADT_sf_sub_c"/>
</dbReference>
<dbReference type="PANTHER" id="PTHR15004:SF0">
    <property type="entry name" value="GLUTAMYL-TRNA(GLN) AMIDOTRANSFERASE SUBUNIT C, MITOCHONDRIAL"/>
    <property type="match status" value="1"/>
</dbReference>
<evidence type="ECO:0000313" key="3">
    <source>
        <dbReference type="Proteomes" id="UP000366872"/>
    </source>
</evidence>
<protein>
    <recommendedName>
        <fullName evidence="1">Aspartyl/glutamyl-tRNA(Asn/Gln) amidotransferase subunit C</fullName>
        <shortName evidence="1">Asp/Glu-ADT subunit C</shortName>
        <ecNumber evidence="1">6.3.5.-</ecNumber>
    </recommendedName>
</protein>
<dbReference type="Gene3D" id="1.10.20.60">
    <property type="entry name" value="Glu-tRNAGln amidotransferase C subunit, N-terminal domain"/>
    <property type="match status" value="1"/>
</dbReference>
<comment type="function">
    <text evidence="1">Allows the formation of correctly charged Asn-tRNA(Asn) or Gln-tRNA(Gln) through the transamidation of misacylated Asp-tRNA(Asn) or Glu-tRNA(Gln) in organisms which lack either or both of asparaginyl-tRNA or glutaminyl-tRNA synthetases. The reaction takes place in the presence of glutamine and ATP through an activated phospho-Asp-tRNA(Asn) or phospho-Glu-tRNA(Gln).</text>
</comment>
<gene>
    <name evidence="1 2" type="primary">gatC</name>
    <name evidence="2" type="ORF">PDESU_03178</name>
</gene>
<keyword evidence="3" id="KW-1185">Reference proteome</keyword>
<keyword evidence="1" id="KW-0436">Ligase</keyword>